<protein>
    <submittedName>
        <fullName evidence="2">ABC-2 type transport system permease protein</fullName>
    </submittedName>
</protein>
<evidence type="ECO:0000313" key="2">
    <source>
        <dbReference type="EMBL" id="SEB75230.1"/>
    </source>
</evidence>
<feature type="transmembrane region" description="Helical" evidence="1">
    <location>
        <begin position="273"/>
        <end position="294"/>
    </location>
</feature>
<feature type="transmembrane region" description="Helical" evidence="1">
    <location>
        <begin position="401"/>
        <end position="429"/>
    </location>
</feature>
<feature type="transmembrane region" description="Helical" evidence="1">
    <location>
        <begin position="133"/>
        <end position="152"/>
    </location>
</feature>
<feature type="transmembrane region" description="Helical" evidence="1">
    <location>
        <begin position="450"/>
        <end position="476"/>
    </location>
</feature>
<feature type="transmembrane region" description="Helical" evidence="1">
    <location>
        <begin position="100"/>
        <end position="127"/>
    </location>
</feature>
<dbReference type="Proteomes" id="UP000199183">
    <property type="component" value="Unassembled WGS sequence"/>
</dbReference>
<keyword evidence="1" id="KW-1133">Transmembrane helix</keyword>
<sequence>MVAVLVTLRFRVMWNLLRRSTWQLVGAAIGALYGLGLILGLVAALIALSFAPQELARTILVIAGSALVLGWLLGPLFVAGVDQTLDPAKLAPFPIPRRQLFVALTVSGVLGIPGIVTSIAVLASAAVWWRHPLAVIASLVCSAIAVFTCVVVSRAATTLSAGLSAGRRFRELTGIVIIIPLVLAGPIIVGVTAGLSEFSELLPRVADGLAWSPLGAVWAVPADVADGAWLLALARLGIALATLAVFAWLWHAGLNRALDAPIRSTAKARPQTGMGFFGVVPGTAVGAVAARALTYWLRDPRYARQLITIPLIVVLLLFYSTLGAGASWLPNAAAPLVAFIFALSIYSDISFDGSAFALHLSSGVRGWADRGGRALAVVSFAVPVVVIVAIISCLITDTLDVLPALLGLALGLLLTGLGAASVTSALLVFPVPKPGDNPFKSQPGAALPSALASFGTWGAMTVLALPEIVTSIVFFITRAPLLGWITLALGVLFGLGSLVGGIALGGRILDRRGPELLAQVRK</sequence>
<dbReference type="EMBL" id="FNRY01000001">
    <property type="protein sequence ID" value="SEB75230.1"/>
    <property type="molecule type" value="Genomic_DNA"/>
</dbReference>
<name>A0A1H4LWK0_9MICO</name>
<keyword evidence="3" id="KW-1185">Reference proteome</keyword>
<feature type="transmembrane region" description="Helical" evidence="1">
    <location>
        <begin position="372"/>
        <end position="395"/>
    </location>
</feature>
<proteinExistence type="predicted"/>
<feature type="transmembrane region" description="Helical" evidence="1">
    <location>
        <begin position="59"/>
        <end position="79"/>
    </location>
</feature>
<accession>A0A1H4LWK0</accession>
<reference evidence="2 3" key="1">
    <citation type="submission" date="2016-10" db="EMBL/GenBank/DDBJ databases">
        <authorList>
            <person name="de Groot N.N."/>
        </authorList>
    </citation>
    <scope>NUCLEOTIDE SEQUENCE [LARGE SCALE GENOMIC DNA]</scope>
    <source>
        <strain evidence="2 3">DSM 21799</strain>
    </source>
</reference>
<keyword evidence="1" id="KW-0812">Transmembrane</keyword>
<dbReference type="STRING" id="640635.SAMN04489806_1684"/>
<dbReference type="OrthoDB" id="3261041at2"/>
<organism evidence="2 3">
    <name type="scientific">Paramicrobacterium humi</name>
    <dbReference type="NCBI Taxonomy" id="640635"/>
    <lineage>
        <taxon>Bacteria</taxon>
        <taxon>Bacillati</taxon>
        <taxon>Actinomycetota</taxon>
        <taxon>Actinomycetes</taxon>
        <taxon>Micrococcales</taxon>
        <taxon>Microbacteriaceae</taxon>
        <taxon>Paramicrobacterium</taxon>
    </lineage>
</organism>
<feature type="transmembrane region" description="Helical" evidence="1">
    <location>
        <begin position="332"/>
        <end position="351"/>
    </location>
</feature>
<feature type="transmembrane region" description="Helical" evidence="1">
    <location>
        <begin position="172"/>
        <end position="195"/>
    </location>
</feature>
<evidence type="ECO:0000256" key="1">
    <source>
        <dbReference type="SAM" id="Phobius"/>
    </source>
</evidence>
<evidence type="ECO:0000313" key="3">
    <source>
        <dbReference type="Proteomes" id="UP000199183"/>
    </source>
</evidence>
<keyword evidence="1" id="KW-0472">Membrane</keyword>
<dbReference type="RefSeq" id="WP_091182541.1">
    <property type="nucleotide sequence ID" value="NZ_FNRY01000001.1"/>
</dbReference>
<gene>
    <name evidence="2" type="ORF">SAMN04489806_1684</name>
</gene>
<feature type="transmembrane region" description="Helical" evidence="1">
    <location>
        <begin position="232"/>
        <end position="253"/>
    </location>
</feature>
<feature type="transmembrane region" description="Helical" evidence="1">
    <location>
        <begin position="21"/>
        <end position="47"/>
    </location>
</feature>
<feature type="transmembrane region" description="Helical" evidence="1">
    <location>
        <begin position="482"/>
        <end position="504"/>
    </location>
</feature>
<dbReference type="AlphaFoldDB" id="A0A1H4LWK0"/>
<feature type="transmembrane region" description="Helical" evidence="1">
    <location>
        <begin position="306"/>
        <end position="326"/>
    </location>
</feature>